<feature type="region of interest" description="Disordered" evidence="1">
    <location>
        <begin position="185"/>
        <end position="220"/>
    </location>
</feature>
<name>A0A9Q3PH40_9BASI</name>
<evidence type="ECO:0000313" key="2">
    <source>
        <dbReference type="EMBL" id="MBW0560990.1"/>
    </source>
</evidence>
<organism evidence="2 3">
    <name type="scientific">Austropuccinia psidii MF-1</name>
    <dbReference type="NCBI Taxonomy" id="1389203"/>
    <lineage>
        <taxon>Eukaryota</taxon>
        <taxon>Fungi</taxon>
        <taxon>Dikarya</taxon>
        <taxon>Basidiomycota</taxon>
        <taxon>Pucciniomycotina</taxon>
        <taxon>Pucciniomycetes</taxon>
        <taxon>Pucciniales</taxon>
        <taxon>Sphaerophragmiaceae</taxon>
        <taxon>Austropuccinia</taxon>
    </lineage>
</organism>
<dbReference type="PANTHER" id="PTHR34222:SF95">
    <property type="entry name" value="RRNA 2'-O-METHYLTRANSFERASE FIBRILLARIN-LIKE ISOFORM X1"/>
    <property type="match status" value="1"/>
</dbReference>
<comment type="caution">
    <text evidence="2">The sequence shown here is derived from an EMBL/GenBank/DDBJ whole genome shotgun (WGS) entry which is preliminary data.</text>
</comment>
<accession>A0A9Q3PH40</accession>
<feature type="compositionally biased region" description="Gly residues" evidence="1">
    <location>
        <begin position="190"/>
        <end position="204"/>
    </location>
</feature>
<reference evidence="2" key="1">
    <citation type="submission" date="2021-03" db="EMBL/GenBank/DDBJ databases">
        <title>Draft genome sequence of rust myrtle Austropuccinia psidii MF-1, a brazilian biotype.</title>
        <authorList>
            <person name="Quecine M.C."/>
            <person name="Pachon D.M.R."/>
            <person name="Bonatelli M.L."/>
            <person name="Correr F.H."/>
            <person name="Franceschini L.M."/>
            <person name="Leite T.F."/>
            <person name="Margarido G.R.A."/>
            <person name="Almeida C.A."/>
            <person name="Ferrarezi J.A."/>
            <person name="Labate C.A."/>
        </authorList>
    </citation>
    <scope>NUCLEOTIDE SEQUENCE</scope>
    <source>
        <strain evidence="2">MF-1</strain>
    </source>
</reference>
<dbReference type="AlphaFoldDB" id="A0A9Q3PH40"/>
<proteinExistence type="predicted"/>
<dbReference type="PANTHER" id="PTHR34222">
    <property type="entry name" value="GAG_PRE-INTEGRS DOMAIN-CONTAINING PROTEIN"/>
    <property type="match status" value="1"/>
</dbReference>
<gene>
    <name evidence="2" type="ORF">O181_100705</name>
</gene>
<protein>
    <recommendedName>
        <fullName evidence="4">Retrotransposon Copia-like N-terminal domain-containing protein</fullName>
    </recommendedName>
</protein>
<sequence>MASAPSTGLTHFQLPSVKLDGTNYPSWSNAVQVYLTATRQHDYLTSTLPSDKSKVDDWIAGDAMIRTLLWNSMDPKISPHFIQCNSAKEREDRSLSKYYARFTTLCQQLDAYLPASNDPNVFVKRQEDLRVILFLKSLGLEYSSLRQQITSESSLPTVDEVFSRALRSTPTDKISTTTLETSAMISHGSSGHGARGRGYQGHGRGFIQSGSRGGRDRSIGSRGSCYCNHCRRAGHTEAHCYTLHPELRPTVAAFAEVEDSSSPVQPYPTNVQNTKDAITFLAVSILTQT</sequence>
<keyword evidence="3" id="KW-1185">Reference proteome</keyword>
<dbReference type="EMBL" id="AVOT02070361">
    <property type="protein sequence ID" value="MBW0560990.1"/>
    <property type="molecule type" value="Genomic_DNA"/>
</dbReference>
<evidence type="ECO:0000256" key="1">
    <source>
        <dbReference type="SAM" id="MobiDB-lite"/>
    </source>
</evidence>
<evidence type="ECO:0000313" key="3">
    <source>
        <dbReference type="Proteomes" id="UP000765509"/>
    </source>
</evidence>
<dbReference type="Proteomes" id="UP000765509">
    <property type="component" value="Unassembled WGS sequence"/>
</dbReference>
<evidence type="ECO:0008006" key="4">
    <source>
        <dbReference type="Google" id="ProtNLM"/>
    </source>
</evidence>
<dbReference type="OrthoDB" id="1742645at2759"/>